<dbReference type="InterPro" id="IPR050147">
    <property type="entry name" value="Ser/Thr_Dehydratase"/>
</dbReference>
<evidence type="ECO:0000256" key="2">
    <source>
        <dbReference type="ARBA" id="ARBA00022898"/>
    </source>
</evidence>
<dbReference type="EC" id="4.3.1.18" evidence="4"/>
<dbReference type="GO" id="GO:0016836">
    <property type="term" value="F:hydro-lyase activity"/>
    <property type="evidence" value="ECO:0007669"/>
    <property type="project" value="UniProtKB-UniRule"/>
</dbReference>
<dbReference type="Proteomes" id="UP000197058">
    <property type="component" value="Chromosome"/>
</dbReference>
<evidence type="ECO:0000256" key="1">
    <source>
        <dbReference type="ARBA" id="ARBA00001933"/>
    </source>
</evidence>
<feature type="domain" description="Tryptophan synthase beta chain-like PALP" evidence="5">
    <location>
        <begin position="86"/>
        <end position="394"/>
    </location>
</feature>
<dbReference type="SUPFAM" id="SSF53686">
    <property type="entry name" value="Tryptophan synthase beta subunit-like PLP-dependent enzymes"/>
    <property type="match status" value="1"/>
</dbReference>
<dbReference type="InterPro" id="IPR011780">
    <property type="entry name" value="D_Ser_am_lyase"/>
</dbReference>
<comment type="catalytic activity">
    <reaction evidence="4">
        <text>D-serine = pyruvate + NH4(+)</text>
        <dbReference type="Rhea" id="RHEA:13977"/>
        <dbReference type="ChEBI" id="CHEBI:15361"/>
        <dbReference type="ChEBI" id="CHEBI:28938"/>
        <dbReference type="ChEBI" id="CHEBI:35247"/>
        <dbReference type="EC" id="4.3.1.18"/>
    </reaction>
</comment>
<gene>
    <name evidence="4" type="primary">dsdA</name>
    <name evidence="6" type="ORF">CEP64_01860</name>
</gene>
<dbReference type="GO" id="GO:0009097">
    <property type="term" value="P:isoleucine biosynthetic process"/>
    <property type="evidence" value="ECO:0007669"/>
    <property type="project" value="TreeGrafter"/>
</dbReference>
<keyword evidence="3 4" id="KW-0456">Lyase</keyword>
<comment type="similarity">
    <text evidence="4">Belongs to the serine/threonine dehydratase family. DsdA subfamily.</text>
</comment>
<dbReference type="KEGG" id="sscu:CEP64_01860"/>
<dbReference type="RefSeq" id="WP_088592194.1">
    <property type="nucleotide sequence ID" value="NZ_CP022046.2"/>
</dbReference>
<evidence type="ECO:0000259" key="5">
    <source>
        <dbReference type="Pfam" id="PF00291"/>
    </source>
</evidence>
<evidence type="ECO:0000313" key="6">
    <source>
        <dbReference type="EMBL" id="ASE33387.1"/>
    </source>
</evidence>
<dbReference type="Gene3D" id="3.40.50.1100">
    <property type="match status" value="2"/>
</dbReference>
<evidence type="ECO:0000256" key="3">
    <source>
        <dbReference type="ARBA" id="ARBA00023239"/>
    </source>
</evidence>
<dbReference type="AlphaFoldDB" id="A0AAI8GT42"/>
<dbReference type="NCBIfam" id="TIGR02035">
    <property type="entry name" value="D_Ser_am_lyase"/>
    <property type="match status" value="1"/>
</dbReference>
<protein>
    <recommendedName>
        <fullName evidence="4">Probable D-serine dehydratase</fullName>
        <ecNumber evidence="4">4.3.1.18</ecNumber>
    </recommendedName>
    <alternativeName>
        <fullName evidence="4">D-serine deaminase</fullName>
        <shortName evidence="4">DSD</shortName>
    </alternativeName>
</protein>
<evidence type="ECO:0000256" key="4">
    <source>
        <dbReference type="HAMAP-Rule" id="MF_01030"/>
    </source>
</evidence>
<feature type="modified residue" description="N6-(pyridoxal phosphate)lysine" evidence="4">
    <location>
        <position position="109"/>
    </location>
</feature>
<evidence type="ECO:0000313" key="7">
    <source>
        <dbReference type="Proteomes" id="UP000197058"/>
    </source>
</evidence>
<accession>A0AAI8GT42</accession>
<dbReference type="GO" id="GO:0008721">
    <property type="term" value="F:D-serine ammonia-lyase activity"/>
    <property type="evidence" value="ECO:0007669"/>
    <property type="project" value="UniProtKB-EC"/>
</dbReference>
<dbReference type="Pfam" id="PF00291">
    <property type="entry name" value="PALP"/>
    <property type="match status" value="1"/>
</dbReference>
<dbReference type="GO" id="GO:0036088">
    <property type="term" value="P:D-serine catabolic process"/>
    <property type="evidence" value="ECO:0007669"/>
    <property type="project" value="TreeGrafter"/>
</dbReference>
<dbReference type="GO" id="GO:0030170">
    <property type="term" value="F:pyridoxal phosphate binding"/>
    <property type="evidence" value="ECO:0007669"/>
    <property type="project" value="InterPro"/>
</dbReference>
<dbReference type="EMBL" id="CP022046">
    <property type="protein sequence ID" value="ASE33387.1"/>
    <property type="molecule type" value="Genomic_DNA"/>
</dbReference>
<dbReference type="PANTHER" id="PTHR48078">
    <property type="entry name" value="THREONINE DEHYDRATASE, MITOCHONDRIAL-RELATED"/>
    <property type="match status" value="1"/>
</dbReference>
<organism evidence="6 7">
    <name type="scientific">Mammaliicoccus sciuri</name>
    <name type="common">Staphylococcus sciuri</name>
    <dbReference type="NCBI Taxonomy" id="1296"/>
    <lineage>
        <taxon>Bacteria</taxon>
        <taxon>Bacillati</taxon>
        <taxon>Bacillota</taxon>
        <taxon>Bacilli</taxon>
        <taxon>Bacillales</taxon>
        <taxon>Staphylococcaceae</taxon>
        <taxon>Mammaliicoccus</taxon>
    </lineage>
</organism>
<keyword evidence="2 4" id="KW-0663">Pyridoxal phosphate</keyword>
<dbReference type="PANTHER" id="PTHR48078:SF9">
    <property type="entry name" value="D-SERINE DEHYDRATASE"/>
    <property type="match status" value="1"/>
</dbReference>
<dbReference type="HAMAP" id="MF_01030">
    <property type="entry name" value="D_Ser_dehydrat"/>
    <property type="match status" value="1"/>
</dbReference>
<dbReference type="InterPro" id="IPR000634">
    <property type="entry name" value="Ser/Thr_deHydtase_PyrdxlP-BS"/>
</dbReference>
<dbReference type="InterPro" id="IPR001926">
    <property type="entry name" value="TrpB-like_PALP"/>
</dbReference>
<comment type="cofactor">
    <cofactor evidence="1 4">
        <name>pyridoxal 5'-phosphate</name>
        <dbReference type="ChEBI" id="CHEBI:597326"/>
    </cofactor>
</comment>
<dbReference type="InterPro" id="IPR036052">
    <property type="entry name" value="TrpB-like_PALP_sf"/>
</dbReference>
<name>A0AAI8GT42_MAMSC</name>
<dbReference type="NCBIfam" id="NF002823">
    <property type="entry name" value="PRK02991.1"/>
    <property type="match status" value="1"/>
</dbReference>
<sequence>MSIDIKSLEDTYPIISNIKRGEEIFWKNPDYLATTDLPFSMDDVLDAEQRLARFAPYIEEVFPETKQNNGKIESQIFSLDHFKRARFSHLKGHLLLKGDHALPISGSIKARGGIYEVLKFAEETAIKETNFTINSDYRLLATEQYQSIFSKYRIAVGSTGNLGLSIGIMSAKLGFKVTVHMSQDAKTWKKDLLRSKGVEVVEHVQDYGYAVKEGRKVAEDDPYCHFVDDEASKDLFLGYAVSALRLKHQLKDLNIHVDKEHPLYVYLPCGVGGGPGGVAFGLKLIYGDHVYPIFIEPSEAPCMTLGMITQLHDQISVQDIGLSGKTIADGLAVSRPSKLVGNIMTSLLFGSCTVNDHQLYLYLKSLKDHENIFIEPSATSGFQGLKYIHDLNYDSENATHLVWSTGGNMVPENEQKIYYQEAVDIEKRGYED</sequence>
<proteinExistence type="inferred from homology"/>
<dbReference type="PROSITE" id="PS00165">
    <property type="entry name" value="DEHYDRATASE_SER_THR"/>
    <property type="match status" value="1"/>
</dbReference>
<reference evidence="7" key="1">
    <citation type="submission" date="2017-06" db="EMBL/GenBank/DDBJ databases">
        <title>FDA dAtabase for Regulatory Grade micrObial Sequences (FDA-ARGOS): Supporting development and validation of Infectious Disease Dx tests.</title>
        <authorList>
            <person name="Goldberg B."/>
            <person name="Campos J."/>
            <person name="Tallon L."/>
            <person name="Sadzewicz L."/>
            <person name="Sengamalay N."/>
            <person name="Ott S."/>
            <person name="Godinez A."/>
            <person name="Nagaraj S."/>
            <person name="Vavikolanu K."/>
            <person name="Nadendla S."/>
            <person name="George J."/>
            <person name="Geyer C."/>
            <person name="Sichtig H."/>
        </authorList>
    </citation>
    <scope>NUCLEOTIDE SEQUENCE [LARGE SCALE GENOMIC DNA]</scope>
    <source>
        <strain evidence="7">FDAARGOS_285</strain>
    </source>
</reference>